<dbReference type="Proteomes" id="UP000011724">
    <property type="component" value="Chromosome"/>
</dbReference>
<sequence>MKTSSATLLCLACYQDRLASVCENADEYKLFEIRNDKIYPAGLLSLPSKDPMDRTSAILACGVLFFVCGAICSTTLTRLEENGVIVVPWLTGHIDEVLMRFAENSLFALVMPGCIDTVGRQCGEKWGASAAREDPSQETQRKWGGYFSPLGSVI</sequence>
<dbReference type="InterPro" id="IPR036105">
    <property type="entry name" value="DiNase_FeMo-co_biosyn_sf"/>
</dbReference>
<protein>
    <recommendedName>
        <fullName evidence="3">Dinitrogenase iron-molybdenum cofactor biosynthesis domain-containing protein</fullName>
    </recommendedName>
</protein>
<dbReference type="HOGENOM" id="CLU_126461_1_0_7"/>
<evidence type="ECO:0000313" key="2">
    <source>
        <dbReference type="Proteomes" id="UP000011724"/>
    </source>
</evidence>
<organism evidence="1 2">
    <name type="scientific">Pseudodesulfovibrio piezophilus (strain DSM 21447 / JCM 15486 / C1TLV30)</name>
    <name type="common">Desulfovibrio piezophilus</name>
    <dbReference type="NCBI Taxonomy" id="1322246"/>
    <lineage>
        <taxon>Bacteria</taxon>
        <taxon>Pseudomonadati</taxon>
        <taxon>Thermodesulfobacteriota</taxon>
        <taxon>Desulfovibrionia</taxon>
        <taxon>Desulfovibrionales</taxon>
        <taxon>Desulfovibrionaceae</taxon>
    </lineage>
</organism>
<dbReference type="STRING" id="1322246.BN4_12773"/>
<evidence type="ECO:0008006" key="3">
    <source>
        <dbReference type="Google" id="ProtNLM"/>
    </source>
</evidence>
<dbReference type="KEGG" id="dpi:BN4_12773"/>
<evidence type="ECO:0000313" key="1">
    <source>
        <dbReference type="EMBL" id="CCH50006.1"/>
    </source>
</evidence>
<dbReference type="PATRIC" id="fig|879567.3.peg.2975"/>
<proteinExistence type="predicted"/>
<name>M1WKQ4_PSEP2</name>
<accession>M1WKQ4</accession>
<dbReference type="eggNOG" id="COG1433">
    <property type="taxonomic scope" value="Bacteria"/>
</dbReference>
<dbReference type="SUPFAM" id="SSF53146">
    <property type="entry name" value="Nitrogenase accessory factor-like"/>
    <property type="match status" value="1"/>
</dbReference>
<dbReference type="RefSeq" id="WP_015416048.1">
    <property type="nucleotide sequence ID" value="NC_020409.1"/>
</dbReference>
<gene>
    <name evidence="1" type="ordered locus">BN4_12773</name>
</gene>
<dbReference type="EMBL" id="FO203427">
    <property type="protein sequence ID" value="CCH50006.1"/>
    <property type="molecule type" value="Genomic_DNA"/>
</dbReference>
<reference evidence="1 2" key="1">
    <citation type="journal article" date="2013" name="PLoS ONE">
        <title>The first genomic and proteomic characterization of a deep-sea sulfate reducer: insights into the piezophilic lifestyle of Desulfovibrio piezophilus.</title>
        <authorList>
            <person name="Pradel N."/>
            <person name="Ji B."/>
            <person name="Gimenez G."/>
            <person name="Talla E."/>
            <person name="Lenoble P."/>
            <person name="Garel M."/>
            <person name="Tamburini C."/>
            <person name="Fourquet P."/>
            <person name="Lebrun R."/>
            <person name="Bertin P."/>
            <person name="Denis Y."/>
            <person name="Pophillat M."/>
            <person name="Barbe V."/>
            <person name="Ollivier B."/>
            <person name="Dolla A."/>
        </authorList>
    </citation>
    <scope>NUCLEOTIDE SEQUENCE [LARGE SCALE GENOMIC DNA]</scope>
    <source>
        <strain evidence="2">DSM 10523 / SB164P1</strain>
    </source>
</reference>
<dbReference type="AlphaFoldDB" id="M1WKQ4"/>
<keyword evidence="2" id="KW-1185">Reference proteome</keyword>
<reference evidence="2" key="2">
    <citation type="journal article" date="2013" name="Stand. Genomic Sci.">
        <title>Complete genome sequence of Desulfocapsa sulfexigens, a marine deltaproteobacterium specialized in disproportionating inorganic sulfur compounds.</title>
        <authorList>
            <person name="Finster K.W."/>
            <person name="Kjeldsen K.U."/>
            <person name="Kube M."/>
            <person name="Reinhardt R."/>
            <person name="Mussmann M."/>
            <person name="Amann R."/>
            <person name="Schreiber L."/>
        </authorList>
    </citation>
    <scope>NUCLEOTIDE SEQUENCE [LARGE SCALE GENOMIC DNA]</scope>
    <source>
        <strain evidence="2">DSM 10523 / SB164P1</strain>
    </source>
</reference>